<dbReference type="EMBL" id="LSRX01001197">
    <property type="protein sequence ID" value="OLP82390.1"/>
    <property type="molecule type" value="Genomic_DNA"/>
</dbReference>
<dbReference type="OrthoDB" id="423772at2759"/>
<sequence>MCVLPEGAVDDCLLSWEAIAEFTLQGGQWIFQRLRADKAQRPGVEVSRYYSPVPDDLRTGPQLRALCEAHQQAKLVLHQAFSGPTVLDVGAGRLADVQLALACGTVKELVAVDRDVEALTHGVTRLELWAERERCHLWTNRRVRLEAAPRPKLPRDVLRPELLVRPIVADLRSDAALSVLGGSQFNTICCHFALHYFWNSEQATAEVLQRLSQKLLPSGLLVVTYMDSDMLDRSDDGRLRTMVLEEGPQNTVTFSVTPRDDGTLDVFVGTIGRTHREHPVSTCELLSRFAQSGLTVASRGLLRDLPRSTPPGHPPGLGPNQPQQLEKILRLFAYAVFRRAPAAALLGRSPHESFPQHVVQCAVELLPAKSLAALAMTSQSWRRFLSNDIAIPALSRGLRQLPCGPRKVVLCERCGCSRRGGAFGERHCWCDSCWEGCWRPRHGPCKVCGCSRAFDNYGDRICWCDSCWPGCQANDMDDCVPPAELAGCRCGRRGCPGDAWDATDMTKPIIIKESTAAGFMAFLQGLCPKACGLCLRQRRHPFALPLCALPAALPGLRQLRITADLSSFWDSSEVFGQVAGNLEELVLEDPALRSQAQFRLNGLAKLRTLRRLRLHLQHMVSYSDLLLLATGCQCLEELSLPTLEMPSGSGLLQGEGLFRKLRCFKMLRQSNAIVDAAFLASVWRLCPSLQTLWVLQCAGRRLCYREVLVVQEPYFGAARLCRRPSAKLERSIAALRQADIDLGDPCSPLFREEYTQHEWVELLRRFLRPRQVRDDTTSDGETDGEGWPNEEDFTAFDSDGSVGTFYSDFSDFSR</sequence>
<dbReference type="SUPFAM" id="SSF53335">
    <property type="entry name" value="S-adenosyl-L-methionine-dependent methyltransferases"/>
    <property type="match status" value="1"/>
</dbReference>
<evidence type="ECO:0000313" key="6">
    <source>
        <dbReference type="EMBL" id="OLP82390.1"/>
    </source>
</evidence>
<comment type="caution">
    <text evidence="6">The sequence shown here is derived from an EMBL/GenBank/DDBJ whole genome shotgun (WGS) entry which is preliminary data.</text>
</comment>
<dbReference type="InterPro" id="IPR004971">
    <property type="entry name" value="mRNA_G-N7_MeTrfase_dom"/>
</dbReference>
<dbReference type="InterPro" id="IPR036047">
    <property type="entry name" value="F-box-like_dom_sf"/>
</dbReference>
<dbReference type="Gene3D" id="3.80.10.10">
    <property type="entry name" value="Ribonuclease Inhibitor"/>
    <property type="match status" value="1"/>
</dbReference>
<feature type="compositionally biased region" description="Acidic residues" evidence="4">
    <location>
        <begin position="777"/>
        <end position="794"/>
    </location>
</feature>
<evidence type="ECO:0000256" key="4">
    <source>
        <dbReference type="SAM" id="MobiDB-lite"/>
    </source>
</evidence>
<organism evidence="6 7">
    <name type="scientific">Symbiodinium microadriaticum</name>
    <name type="common">Dinoflagellate</name>
    <name type="synonym">Zooxanthella microadriatica</name>
    <dbReference type="NCBI Taxonomy" id="2951"/>
    <lineage>
        <taxon>Eukaryota</taxon>
        <taxon>Sar</taxon>
        <taxon>Alveolata</taxon>
        <taxon>Dinophyceae</taxon>
        <taxon>Suessiales</taxon>
        <taxon>Symbiodiniaceae</taxon>
        <taxon>Symbiodinium</taxon>
    </lineage>
</organism>
<comment type="catalytic activity">
    <reaction evidence="3">
        <text>a 5'-end (5'-triphosphoguanosine)-ribonucleoside in mRNA + S-adenosyl-L-methionine = a 5'-end (N(7)-methyl 5'-triphosphoguanosine)-ribonucleoside in mRNA + S-adenosyl-L-homocysteine</text>
        <dbReference type="Rhea" id="RHEA:67008"/>
        <dbReference type="Rhea" id="RHEA-COMP:17166"/>
        <dbReference type="Rhea" id="RHEA-COMP:17167"/>
        <dbReference type="ChEBI" id="CHEBI:57856"/>
        <dbReference type="ChEBI" id="CHEBI:59789"/>
        <dbReference type="ChEBI" id="CHEBI:156461"/>
        <dbReference type="ChEBI" id="CHEBI:167617"/>
        <dbReference type="EC" id="2.1.1.56"/>
    </reaction>
</comment>
<name>A0A1Q9CHJ2_SYMMI</name>
<feature type="domain" description="MRNA cap 0 methyltransferase" evidence="5">
    <location>
        <begin position="61"/>
        <end position="340"/>
    </location>
</feature>
<keyword evidence="7" id="KW-1185">Reference proteome</keyword>
<dbReference type="InterPro" id="IPR029063">
    <property type="entry name" value="SAM-dependent_MTases_sf"/>
</dbReference>
<proteinExistence type="predicted"/>
<keyword evidence="1" id="KW-0489">Methyltransferase</keyword>
<feature type="region of interest" description="Disordered" evidence="4">
    <location>
        <begin position="774"/>
        <end position="814"/>
    </location>
</feature>
<evidence type="ECO:0000313" key="7">
    <source>
        <dbReference type="Proteomes" id="UP000186817"/>
    </source>
</evidence>
<dbReference type="Gene3D" id="3.40.50.150">
    <property type="entry name" value="Vaccinia Virus protein VP39"/>
    <property type="match status" value="1"/>
</dbReference>
<dbReference type="AlphaFoldDB" id="A0A1Q9CHJ2"/>
<evidence type="ECO:0000256" key="1">
    <source>
        <dbReference type="ARBA" id="ARBA00022603"/>
    </source>
</evidence>
<accession>A0A1Q9CHJ2</accession>
<evidence type="ECO:0000256" key="2">
    <source>
        <dbReference type="ARBA" id="ARBA00022679"/>
    </source>
</evidence>
<keyword evidence="2" id="KW-0808">Transferase</keyword>
<reference evidence="6 7" key="1">
    <citation type="submission" date="2016-02" db="EMBL/GenBank/DDBJ databases">
        <title>Genome analysis of coral dinoflagellate symbionts highlights evolutionary adaptations to a symbiotic lifestyle.</title>
        <authorList>
            <person name="Aranda M."/>
            <person name="Li Y."/>
            <person name="Liew Y.J."/>
            <person name="Baumgarten S."/>
            <person name="Simakov O."/>
            <person name="Wilson M."/>
            <person name="Piel J."/>
            <person name="Ashoor H."/>
            <person name="Bougouffa S."/>
            <person name="Bajic V.B."/>
            <person name="Ryu T."/>
            <person name="Ravasi T."/>
            <person name="Bayer T."/>
            <person name="Micklem G."/>
            <person name="Kim H."/>
            <person name="Bhak J."/>
            <person name="Lajeunesse T.C."/>
            <person name="Voolstra C.R."/>
        </authorList>
    </citation>
    <scope>NUCLEOTIDE SEQUENCE [LARGE SCALE GENOMIC DNA]</scope>
    <source>
        <strain evidence="6 7">CCMP2467</strain>
    </source>
</reference>
<dbReference type="Proteomes" id="UP000186817">
    <property type="component" value="Unassembled WGS sequence"/>
</dbReference>
<dbReference type="SUPFAM" id="SSF52047">
    <property type="entry name" value="RNI-like"/>
    <property type="match status" value="1"/>
</dbReference>
<dbReference type="PROSITE" id="PS51562">
    <property type="entry name" value="RNA_CAP0_MT"/>
    <property type="match status" value="1"/>
</dbReference>
<evidence type="ECO:0000259" key="5">
    <source>
        <dbReference type="PROSITE" id="PS51562"/>
    </source>
</evidence>
<protein>
    <recommendedName>
        <fullName evidence="5">mRNA cap 0 methyltransferase domain-containing protein</fullName>
    </recommendedName>
</protein>
<dbReference type="GO" id="GO:0004482">
    <property type="term" value="F:mRNA 5'-cap (guanine-N7-)-methyltransferase activity"/>
    <property type="evidence" value="ECO:0007669"/>
    <property type="project" value="UniProtKB-EC"/>
</dbReference>
<gene>
    <name evidence="6" type="ORF">AK812_SmicGene36956</name>
</gene>
<dbReference type="CDD" id="cd02440">
    <property type="entry name" value="AdoMet_MTases"/>
    <property type="match status" value="1"/>
</dbReference>
<evidence type="ECO:0000256" key="3">
    <source>
        <dbReference type="ARBA" id="ARBA00044712"/>
    </source>
</evidence>
<dbReference type="SUPFAM" id="SSF81383">
    <property type="entry name" value="F-box domain"/>
    <property type="match status" value="1"/>
</dbReference>
<dbReference type="InterPro" id="IPR032675">
    <property type="entry name" value="LRR_dom_sf"/>
</dbReference>